<accession>A0ABM9WTW1</accession>
<dbReference type="PANTHER" id="PTHR22916:SF3">
    <property type="entry name" value="UDP-GLCNAC:BETAGAL BETA-1,3-N-ACETYLGLUCOSAMINYLTRANSFERASE-LIKE PROTEIN 1"/>
    <property type="match status" value="1"/>
</dbReference>
<keyword evidence="3" id="KW-1185">Reference proteome</keyword>
<dbReference type="InterPro" id="IPR001173">
    <property type="entry name" value="Glyco_trans_2-like"/>
</dbReference>
<reference evidence="3" key="1">
    <citation type="submission" date="2006-10" db="EMBL/GenBank/DDBJ databases">
        <authorList>
            <person name="Heidelberg J."/>
            <person name="Sebastian Y."/>
        </authorList>
    </citation>
    <scope>NUCLEOTIDE SEQUENCE [LARGE SCALE GENOMIC DNA]</scope>
    <source>
        <strain evidence="3">EX25</strain>
    </source>
</reference>
<dbReference type="CDD" id="cd00761">
    <property type="entry name" value="Glyco_tranf_GTA_type"/>
    <property type="match status" value="1"/>
</dbReference>
<dbReference type="Gene3D" id="3.90.550.10">
    <property type="entry name" value="Spore Coat Polysaccharide Biosynthesis Protein SpsA, Chain A"/>
    <property type="match status" value="1"/>
</dbReference>
<feature type="domain" description="Glycosyltransferase 2-like" evidence="1">
    <location>
        <begin position="6"/>
        <end position="133"/>
    </location>
</feature>
<dbReference type="Proteomes" id="UP000242664">
    <property type="component" value="Unassembled WGS sequence"/>
</dbReference>
<protein>
    <submittedName>
        <fullName evidence="2">Glycosyl transferase</fullName>
    </submittedName>
</protein>
<keyword evidence="2" id="KW-0808">Transferase</keyword>
<sequence>MKLGVSVVIPLYNKEELIESCLMSVINQSKKVDEIIIINDGSKDNSVNVVKNVIENNKDHNIILFEQENQGVSVARNKGISLASFEYICLLDADDLWKKEFISKVHELIYNYPDASMYCLGHEVVRKTGRFKPKHGLKSGFQGYVDDFFKSSLVGSVAKSSKVCIKKSKLEQGNLFPEGVTAGEDLYVWISLALKGKVVCDTESLCIVNQIEDESRGARVNSVPYPLEYYSRNKEELTFHAKNYISLIGYKHAISALFKGDINLFIKRWVLTYKFSRVRAVMPFYLLYIVIN</sequence>
<dbReference type="InterPro" id="IPR029044">
    <property type="entry name" value="Nucleotide-diphossugar_trans"/>
</dbReference>
<evidence type="ECO:0000313" key="2">
    <source>
        <dbReference type="EMBL" id="EDN56852.1"/>
    </source>
</evidence>
<evidence type="ECO:0000259" key="1">
    <source>
        <dbReference type="Pfam" id="PF00535"/>
    </source>
</evidence>
<organism evidence="2 3">
    <name type="scientific">Vibrio antiquarius (strain Ex25)</name>
    <dbReference type="NCBI Taxonomy" id="150340"/>
    <lineage>
        <taxon>Bacteria</taxon>
        <taxon>Pseudomonadati</taxon>
        <taxon>Pseudomonadota</taxon>
        <taxon>Gammaproteobacteria</taxon>
        <taxon>Vibrionales</taxon>
        <taxon>Vibrionaceae</taxon>
        <taxon>Vibrio</taxon>
        <taxon>Vibrio diabolicus subgroup</taxon>
    </lineage>
</organism>
<evidence type="ECO:0000313" key="3">
    <source>
        <dbReference type="Proteomes" id="UP000242664"/>
    </source>
</evidence>
<dbReference type="GeneID" id="45025941"/>
<dbReference type="SUPFAM" id="SSF53448">
    <property type="entry name" value="Nucleotide-diphospho-sugar transferases"/>
    <property type="match status" value="1"/>
</dbReference>
<name>A0ABM9WTW1_VIBAE</name>
<proteinExistence type="predicted"/>
<dbReference type="PANTHER" id="PTHR22916">
    <property type="entry name" value="GLYCOSYLTRANSFERASE"/>
    <property type="match status" value="1"/>
</dbReference>
<gene>
    <name evidence="2" type="ORF">VEx25_0177</name>
</gene>
<dbReference type="GO" id="GO:0016740">
    <property type="term" value="F:transferase activity"/>
    <property type="evidence" value="ECO:0007669"/>
    <property type="project" value="UniProtKB-KW"/>
</dbReference>
<dbReference type="Pfam" id="PF00535">
    <property type="entry name" value="Glycos_transf_2"/>
    <property type="match status" value="1"/>
</dbReference>
<dbReference type="RefSeq" id="WP_006742486.1">
    <property type="nucleotide sequence ID" value="NC_013456.1"/>
</dbReference>
<dbReference type="EMBL" id="DS267825">
    <property type="protein sequence ID" value="EDN56852.1"/>
    <property type="molecule type" value="Genomic_DNA"/>
</dbReference>